<evidence type="ECO:0000313" key="3">
    <source>
        <dbReference type="Proteomes" id="UP000060699"/>
    </source>
</evidence>
<evidence type="ECO:0008006" key="4">
    <source>
        <dbReference type="Google" id="ProtNLM"/>
    </source>
</evidence>
<name>A0A0U2U0U9_9BURK</name>
<dbReference type="Pfam" id="PF02012">
    <property type="entry name" value="BNR"/>
    <property type="match status" value="8"/>
</dbReference>
<reference evidence="2 3" key="1">
    <citation type="submission" date="2015-12" db="EMBL/GenBank/DDBJ databases">
        <title>Complete genome of Roseateles depolymerans KCTC 42856.</title>
        <authorList>
            <person name="Kim K.M."/>
        </authorList>
    </citation>
    <scope>NUCLEOTIDE SEQUENCE [LARGE SCALE GENOMIC DNA]</scope>
    <source>
        <strain evidence="2 3">KCTC 42856</strain>
    </source>
</reference>
<dbReference type="OrthoDB" id="8622300at2"/>
<evidence type="ECO:0000313" key="2">
    <source>
        <dbReference type="EMBL" id="ALV05953.1"/>
    </source>
</evidence>
<dbReference type="Gene3D" id="3.30.420.430">
    <property type="match status" value="7"/>
</dbReference>
<keyword evidence="3" id="KW-1185">Reference proteome</keyword>
<dbReference type="KEGG" id="rdp:RD2015_1468"/>
<organism evidence="2 3">
    <name type="scientific">Roseateles depolymerans</name>
    <dbReference type="NCBI Taxonomy" id="76731"/>
    <lineage>
        <taxon>Bacteria</taxon>
        <taxon>Pseudomonadati</taxon>
        <taxon>Pseudomonadota</taxon>
        <taxon>Betaproteobacteria</taxon>
        <taxon>Burkholderiales</taxon>
        <taxon>Sphaerotilaceae</taxon>
        <taxon>Roseateles</taxon>
    </lineage>
</organism>
<dbReference type="EMBL" id="CP013729">
    <property type="protein sequence ID" value="ALV05953.1"/>
    <property type="molecule type" value="Genomic_DNA"/>
</dbReference>
<accession>A0A0U2U0U9</accession>
<evidence type="ECO:0000256" key="1">
    <source>
        <dbReference type="SAM" id="MobiDB-lite"/>
    </source>
</evidence>
<dbReference type="PATRIC" id="fig|76731.3.peg.1498"/>
<protein>
    <recommendedName>
        <fullName evidence="4">Ig-like domain repeat protein</fullName>
    </recommendedName>
</protein>
<dbReference type="Gene3D" id="2.60.40.10">
    <property type="entry name" value="Immunoglobulins"/>
    <property type="match status" value="11"/>
</dbReference>
<gene>
    <name evidence="2" type="ORF">RD2015_1468</name>
</gene>
<dbReference type="STRING" id="76731.RD2015_1468"/>
<proteinExistence type="predicted"/>
<dbReference type="InterPro" id="IPR002860">
    <property type="entry name" value="BNR_rpt"/>
</dbReference>
<feature type="compositionally biased region" description="Low complexity" evidence="1">
    <location>
        <begin position="44"/>
        <end position="70"/>
    </location>
</feature>
<feature type="compositionally biased region" description="Polar residues" evidence="1">
    <location>
        <begin position="8"/>
        <end position="18"/>
    </location>
</feature>
<dbReference type="InterPro" id="IPR013783">
    <property type="entry name" value="Ig-like_fold"/>
</dbReference>
<dbReference type="RefSeq" id="WP_058934323.1">
    <property type="nucleotide sequence ID" value="NZ_CP013729.1"/>
</dbReference>
<feature type="region of interest" description="Disordered" evidence="1">
    <location>
        <begin position="1"/>
        <end position="70"/>
    </location>
</feature>
<sequence length="2989" mass="298453">MNKPLSPEQITSLQSTALPAQPPMPKVAGSLRKRKLDEQDLVSEEQQASQAATETSEAGEASASEMSAAPSAEAGVNSAAAEVAQGMAVSAQSGQAASVVANATSLFGGVSTLSVAAGAAAVAGVAAVAGGGAGKDSAAGVPAVVVPVGNGNTGAGTVADPIIVNADGSVQIGAQDGGDWSYSTDGGVTWKPGTGAGIPADELNEGNNTIQIVQIDKAGNPSAPTTVTVVKDTTAPEAPVLDVTHSGTGSQTGAVVGTGTAADPIVIGSDGKVSISAESDADWRFSTDGGVTWQPGTGTGISANDLTEGTNTIQIVQIDKAGNPSAPTTVTVVKDTTAPVAPVLDVTNSGTGAQTGTIVGSGTAADPIVIGSDGKVSISAESDADWRFSTDGGVTWQPGTGTGISANDLTEGTNTIQIVQIDKAGNPSAPTTVTVVKDTTAPVAPVLDVTNSGTGAQTGTIVGSGTAADPIVIGSDGKVSISAESDADWRFSTDGGVTWQPGTGTGISANDLTEGTNTIQIVQIDKAGNPSAPTTVTVVKDTTAPVAPVLDVTNSGTGAQTGTIVGSGTAADPIVIGSDGKVSISAESDADWRFSTDGGVTWQPGTGTGISANDLTEGTNTIQIVQIDKAGNPSAPTTVTVVKDTTAPVAPVLDVTNSGTGTQTGTVVGTGTSADPIVIGSDGKVSISAESDADWRFSTDGGVTWQPGTGTGISANDLTEGTNTIQIVQIDKAGNPSAPTTVTVVKDTTAPVAPVLDVTNSGTGAQTGTIVGSGTAADPIVIGSDGKVSISAESDADWRFSTDGGVTWQPGTGTGISANDLTEGTNTIQIVQIDKAGNPSAPTTVTVVKDTTAPVAPVLDVTNSGTGSQTGTVVGTGTAADPIVIGSDGKVSISAESDADWRFSTDGGVTWQPGTGTGISANDLTEGTNTIQIVQIDKAGNPSAPTTVTVVKDTTAPVAPVLDVTNSGTGAQTGTIVGSGTAADPIVIGSDGKVSISAESDADWRFSTDGGVTWQPGTGTGISANDLTEGTNTIQIVQIDKAGNPSAPTTVTVVKDTTAPVAPVLDVTNSGTGAQTGTIVGSGTAADPIVIGSDGKVSISAESDADWRFSTDGGVTWQPGTGTGISANDLTEGTNTIQIVQIDKAGNPSAPTTVTVVKDTTAPVAPVLDVTNSGTGAQTGTIVGSGTAADPIVIGSDGKVSISAESDADWRFSTDGGVTWQPGTGTGISANDLTEGTNTIQIVQIDKAGNPSAPTTVTVVKDTTAPVAPVLDVTNSGTGAQTGTIVGSGTAADPIVIGSDGKVSIATEAGADWRYSTDGGITWQQGTTAGIAATDLKEGSNAIQIVQIDKAGNPSAPTTVTVVKDTTAPVAPVLDVTNSGTGAQTGTVVGSGTAADPIVIGSDGKVSIATEAGADWRYSTDGGITWQQGTTAGIAATDLKEGSNAIQIVQLDKAGNASAPTTVTVVKDTTAPVAPVLDVTNSGTGAQTGTIVGSGTAADPIVIGSDGKVSIATEAGADWRYSTDGGITWQQGTTAGIAATDLKEGSNAIQIVQIDKAGNASAPTTVTVVKDTTAPVAPVLDVTNSGTGAQTGTIVGSGTAADPIVIGSDGKVSIATEAGADWRYSTDGGITWQQGTTAGIAATDLKEGSNAIQIVQIDKAGNASAPTTVTVVKDTTAPVAPVLDVTNSGTGAQTGTIVGSGTAADPIVIGSDGKVSIATEAGADWRYSTDGGITWQQGTTAGIAATDLKEGSNAIQIVQIDKAGNPSAPTTVTVVKDTTAPVAPVLDVANSGTGSQTGTVVGSGTVADPIVIGSDGKVSIGAESDADWRFSTDGGVTWQPGTGTGISANDLTEGTNTIQIVQIDKAGNPSAPTTVTVVKDTTAPVAPVLDVTNSGTGAQTGTIVGSGTAADPIVIGSDGKVSIATEAGADWRYSTDGGITWQQGTTAGIAATDLKEGTNAIQVVQIDKAGNASAPTTVTVVKDTTAPVAPVLDKASSGTGSQAGTVVGTGTAADPIIVSSTGKVNIATEADANWRYSTDGGITWQQGTTAGIAATDLTEGTNTIQIVQVDRAGNASAATTVTVVKDTAAPAAAGLDLSHSSTGLEAGVVVGTGTAADPIVLGSTGWVSILADANATWRYSTDGGITWKTGVNGQITADNLNQGVNTIQIVQVDAAGNNSELSTLTVVKDTIAPAAPVVDFAASGTIDIKGFVLGKGTPTNPIEIAKTGYLKLKTEPGAEWHFSIDGGATWKVGSSEGIRMNDLVDGLNTVQVIQIDKAGNASAMGMVTVLADFTPPPNPTVDFATSATAAQEGVVLGTGKAEDPIMIDSQGKLRIAFPEAIGFGYYLNGGQFKQGPTGGLTADMFNEGLNTLEIESYDKFNNSSERVTFAIFKDTLAPIAPDLDFANTATGIQAGVVIGTGSAATPVLLNSAGKLQFSTEAGAEFKYSLDGGATWRSSADRTIASSELAEGDNTILAYQTDRLGHVSSIATVSVVKDTIAAARPTVEIVGGTGSGVEGDPWIFNNQGSLSVTTESGATWRYSVDGGVTWRVANRSDISAWDLPEGPTTVQIVQTDRAGNDSEATAVKVIKDSMAGGLVVSLTNIVGYTNDGLAIVDAKMGGQYRFGNLEDGAKVQYLVAGANRWQDLTTSDFLDVNSLQTVQGRQDYQFRQVDALGNVGPETRITIEIARPPISLSLVTNASGEAVGSGTNADPYFLAGDGRLTLTDGNEFGWRYSTDGGATWVAGSGNTLSASSFAEGTTQLLIGYVDVAGKVSSPVEFTLVKDVTAPIAPTVDVSGFTAGYVALNEAGSVNVGIEEGASWRFSIDAGKSWTAGIGNSISGSQLALGSNYIFIEQTDKAGNTSEKTPLTIIKDVSADRLGITLDGISGLDDENLPVFNSASGWVNFSHLEVGAVVQMFNSATGTWTDLGTNPYVNVQDLGLTHGAEHLAFRQVDVAGNVSENMDITFLYTPINLTTIATPSSSYSVGV</sequence>
<dbReference type="Proteomes" id="UP000060699">
    <property type="component" value="Chromosome"/>
</dbReference>